<dbReference type="AlphaFoldDB" id="A0AAD9EKY0"/>
<evidence type="ECO:0000313" key="3">
    <source>
        <dbReference type="Proteomes" id="UP001243330"/>
    </source>
</evidence>
<organism evidence="2 3">
    <name type="scientific">Colletotrichum chrysophilum</name>
    <dbReference type="NCBI Taxonomy" id="1836956"/>
    <lineage>
        <taxon>Eukaryota</taxon>
        <taxon>Fungi</taxon>
        <taxon>Dikarya</taxon>
        <taxon>Ascomycota</taxon>
        <taxon>Pezizomycotina</taxon>
        <taxon>Sordariomycetes</taxon>
        <taxon>Hypocreomycetidae</taxon>
        <taxon>Glomerellales</taxon>
        <taxon>Glomerellaceae</taxon>
        <taxon>Colletotrichum</taxon>
        <taxon>Colletotrichum gloeosporioides species complex</taxon>
    </lineage>
</organism>
<keyword evidence="1" id="KW-0812">Transmembrane</keyword>
<keyword evidence="3" id="KW-1185">Reference proteome</keyword>
<proteinExistence type="predicted"/>
<evidence type="ECO:0000313" key="2">
    <source>
        <dbReference type="EMBL" id="KAK1848401.1"/>
    </source>
</evidence>
<protein>
    <submittedName>
        <fullName evidence="2">Ferric-chelate reductase</fullName>
    </submittedName>
</protein>
<keyword evidence="1" id="KW-1133">Transmembrane helix</keyword>
<evidence type="ECO:0000256" key="1">
    <source>
        <dbReference type="SAM" id="Phobius"/>
    </source>
</evidence>
<reference evidence="2" key="1">
    <citation type="submission" date="2023-01" db="EMBL/GenBank/DDBJ databases">
        <title>Colletotrichum chrysophilum M932 genome sequence.</title>
        <authorList>
            <person name="Baroncelli R."/>
        </authorList>
    </citation>
    <scope>NUCLEOTIDE SEQUENCE</scope>
    <source>
        <strain evidence="2">M932</strain>
    </source>
</reference>
<dbReference type="Proteomes" id="UP001243330">
    <property type="component" value="Unassembled WGS sequence"/>
</dbReference>
<feature type="transmembrane region" description="Helical" evidence="1">
    <location>
        <begin position="91"/>
        <end position="112"/>
    </location>
</feature>
<dbReference type="EMBL" id="JAQOWY010000172">
    <property type="protein sequence ID" value="KAK1848401.1"/>
    <property type="molecule type" value="Genomic_DNA"/>
</dbReference>
<keyword evidence="1" id="KW-0472">Membrane</keyword>
<sequence>MDGSHFPPRDIINNITDEDIAQIARFNETSPDRAQRVNVLMLPSKSYYELWARTLVSYFLTANTHPRNVEDSSLTPNQDAHDYIWNQHFNYGWAMGMFWAVIITVGMANRALMHALGSIFRAIARPPTSQQLMAKTHDSDASDVWSALCAGLRRLGYLTSTCADIDTDAVSAP</sequence>
<name>A0AAD9EKY0_9PEZI</name>
<comment type="caution">
    <text evidence="2">The sequence shown here is derived from an EMBL/GenBank/DDBJ whole genome shotgun (WGS) entry which is preliminary data.</text>
</comment>
<accession>A0AAD9EKY0</accession>
<gene>
    <name evidence="2" type="ORF">CCHR01_08940</name>
</gene>